<evidence type="ECO:0000313" key="3">
    <source>
        <dbReference type="Proteomes" id="UP000317557"/>
    </source>
</evidence>
<evidence type="ECO:0000259" key="1">
    <source>
        <dbReference type="Pfam" id="PF08447"/>
    </source>
</evidence>
<gene>
    <name evidence="2" type="ORF">SAMN06265219_12314</name>
</gene>
<dbReference type="OrthoDB" id="9759607at2"/>
<dbReference type="Gene3D" id="1.10.287.950">
    <property type="entry name" value="Methyl-accepting chemotaxis protein"/>
    <property type="match status" value="1"/>
</dbReference>
<dbReference type="InterPro" id="IPR035965">
    <property type="entry name" value="PAS-like_dom_sf"/>
</dbReference>
<reference evidence="2 3" key="1">
    <citation type="submission" date="2017-05" db="EMBL/GenBank/DDBJ databases">
        <authorList>
            <person name="Varghese N."/>
            <person name="Submissions S."/>
        </authorList>
    </citation>
    <scope>NUCLEOTIDE SEQUENCE [LARGE SCALE GENOMIC DNA]</scope>
    <source>
        <strain evidence="2 3">DSM 21985</strain>
    </source>
</reference>
<dbReference type="InterPro" id="IPR000014">
    <property type="entry name" value="PAS"/>
</dbReference>
<dbReference type="EMBL" id="FXTP01000023">
    <property type="protein sequence ID" value="SMO97153.1"/>
    <property type="molecule type" value="Genomic_DNA"/>
</dbReference>
<protein>
    <submittedName>
        <fullName evidence="2">Aerotaxis receptor</fullName>
    </submittedName>
</protein>
<dbReference type="InterPro" id="IPR013655">
    <property type="entry name" value="PAS_fold_3"/>
</dbReference>
<dbReference type="AlphaFoldDB" id="A0A521FLQ4"/>
<evidence type="ECO:0000313" key="2">
    <source>
        <dbReference type="EMBL" id="SMO97153.1"/>
    </source>
</evidence>
<dbReference type="Gene3D" id="3.30.450.20">
    <property type="entry name" value="PAS domain"/>
    <property type="match status" value="1"/>
</dbReference>
<proteinExistence type="predicted"/>
<dbReference type="Pfam" id="PF08447">
    <property type="entry name" value="PAS_3"/>
    <property type="match status" value="1"/>
</dbReference>
<keyword evidence="3" id="KW-1185">Reference proteome</keyword>
<dbReference type="RefSeq" id="WP_142456313.1">
    <property type="nucleotide sequence ID" value="NZ_FXTP01000023.1"/>
</dbReference>
<keyword evidence="2" id="KW-0675">Receptor</keyword>
<dbReference type="SUPFAM" id="SSF55785">
    <property type="entry name" value="PYP-like sensor domain (PAS domain)"/>
    <property type="match status" value="1"/>
</dbReference>
<name>A0A521FLQ4_9BACT</name>
<dbReference type="CDD" id="cd00130">
    <property type="entry name" value="PAS"/>
    <property type="match status" value="1"/>
</dbReference>
<sequence length="463" mass="52821">MEATKKIKDFTIPKPLNKERPFEYHELFFSITDPKSVITYANDVFIRISAYPEEELIGVLHKIIRHPDVPRAVFRIFWDFLEAGKPVAAYVKNLAKDGCYYWVMALAFPCEGGYLSIRLKPGTKLFKTVEKLYKEALEVEKSAEQHTDKKTAMMQAVDFINKKINELGFDSYESFMWHALEQEMANRQDHLSGTNDITHKNVESVPFQMRDLEHLLSGLFNHLGRVRGLQTNLAENSGFINTLSSSIALLSLNAQIGSSKINQQDISLSVVAKNMGDQAVKGKSILTNMKSNIKQLDKLLSAMAFDVISSKLMVEMTNTYLKGLGEERTDSTHVTELSPHEVISILKNAFSPYLNSTSRHLAKLPHHIHKLSSNIHEVEKLLKMLRFTHNTGKIEISRIRENSHTFTTTFKELLQEIDAAQEVVSTLSDFINESRSYHRFYYQNNTNLKSITDRLEMNALITA</sequence>
<organism evidence="2 3">
    <name type="scientific">Gracilimonas mengyeensis</name>
    <dbReference type="NCBI Taxonomy" id="1302730"/>
    <lineage>
        <taxon>Bacteria</taxon>
        <taxon>Pseudomonadati</taxon>
        <taxon>Balneolota</taxon>
        <taxon>Balneolia</taxon>
        <taxon>Balneolales</taxon>
        <taxon>Balneolaceae</taxon>
        <taxon>Gracilimonas</taxon>
    </lineage>
</organism>
<dbReference type="Proteomes" id="UP000317557">
    <property type="component" value="Unassembled WGS sequence"/>
</dbReference>
<feature type="domain" description="PAS fold-3" evidence="1">
    <location>
        <begin position="39"/>
        <end position="109"/>
    </location>
</feature>
<accession>A0A521FLQ4</accession>